<feature type="domain" description="CzcB-like C-terminal circularly permuted SH3-like" evidence="7">
    <location>
        <begin position="327"/>
        <end position="387"/>
    </location>
</feature>
<dbReference type="Pfam" id="PF19335">
    <property type="entry name" value="HMBD"/>
    <property type="match status" value="1"/>
</dbReference>
<protein>
    <submittedName>
        <fullName evidence="8">Efflux RND transporter periplasmic adaptor subunit</fullName>
    </submittedName>
</protein>
<comment type="similarity">
    <text evidence="1">Belongs to the membrane fusion protein (MFP) (TC 8.A.1) family.</text>
</comment>
<evidence type="ECO:0000259" key="5">
    <source>
        <dbReference type="Pfam" id="PF25919"/>
    </source>
</evidence>
<sequence length="596" mass="66556">MALEPAVVGSGATDDFAVNIQPSQRRLANIQTAIATKQAIHSSVRTIGSIQIDESRQATIASYVDGRIERMFADYTGVVVDRNDHLAVIYSPELYAAQVEFLEAKATRDRLANSAIDSIRQTQQKLVLNSRRRLIELGMTEQQVVDLEKTQQAQSRVTIYAPIGGTVIDKLAEEGRYTTAGQPIYRVANLSTVWLMLELYPEDASQIRFGQQVQAKLRSLPGRTIQGRVAFIDPKVDQDNRTVGVRVELNNDRGELRPGDYAEATLTVPIGPQGEVYDAELANKWISPMHPQVIRNEPGLCPICGMNLVPTTRYGYSNDRVEQKQSLTIPRSALLTSGESSIVYVETEPGRFEIRSVTLGAIIRDKVVVLDGLKEGEKVATNGNFLIDSQMQLAGNPSLIDPSRAIEKQSIRNEPLQFENIQIELVKGEVGLRIEQLYQAYFRIQQTYATDSTPSETAVRSFIETTETLLRENRWTDETRDQLESIRDNAAHLHHLSLDESRQQFKPVSHAIVRLSTVVRGSQADQPLYHFFCPMVKQGAGDWLQDNDLLSNPYWGSQMLRCGELVRTISVPNILKTSGQGIDPEDAQEHQAGDDQ</sequence>
<comment type="caution">
    <text evidence="8">The sequence shown here is derived from an EMBL/GenBank/DDBJ whole genome shotgun (WGS) entry which is preliminary data.</text>
</comment>
<dbReference type="InterPro" id="IPR058790">
    <property type="entry name" value="BSH_CusB"/>
</dbReference>
<dbReference type="SUPFAM" id="SSF111369">
    <property type="entry name" value="HlyD-like secretion proteins"/>
    <property type="match status" value="1"/>
</dbReference>
<keyword evidence="2" id="KW-0813">Transport</keyword>
<dbReference type="Pfam" id="PF25919">
    <property type="entry name" value="BSH_CusB"/>
    <property type="match status" value="1"/>
</dbReference>
<gene>
    <name evidence="8" type="ORF">QTN89_10815</name>
</gene>
<evidence type="ECO:0000256" key="3">
    <source>
        <dbReference type="SAM" id="MobiDB-lite"/>
    </source>
</evidence>
<dbReference type="InterPro" id="IPR006143">
    <property type="entry name" value="RND_pump_MFP"/>
</dbReference>
<dbReference type="Proteomes" id="UP001239462">
    <property type="component" value="Unassembled WGS sequence"/>
</dbReference>
<dbReference type="Gene3D" id="2.40.420.20">
    <property type="match status" value="1"/>
</dbReference>
<dbReference type="Gene3D" id="2.40.30.170">
    <property type="match status" value="1"/>
</dbReference>
<dbReference type="EMBL" id="JASZZN010000007">
    <property type="protein sequence ID" value="MDM4015924.1"/>
    <property type="molecule type" value="Genomic_DNA"/>
</dbReference>
<dbReference type="Pfam" id="PF25975">
    <property type="entry name" value="CzcB_C"/>
    <property type="match status" value="1"/>
</dbReference>
<dbReference type="InterPro" id="IPR058649">
    <property type="entry name" value="CzcB_C"/>
</dbReference>
<keyword evidence="9" id="KW-1185">Reference proteome</keyword>
<feature type="region of interest" description="Disordered" evidence="3">
    <location>
        <begin position="576"/>
        <end position="596"/>
    </location>
</feature>
<dbReference type="InterPro" id="IPR058792">
    <property type="entry name" value="Beta-barrel_RND_2"/>
</dbReference>
<dbReference type="Pfam" id="PF25954">
    <property type="entry name" value="Beta-barrel_RND_2"/>
    <property type="match status" value="1"/>
</dbReference>
<name>A0ABT7PHE4_9BACT</name>
<reference evidence="8 9" key="1">
    <citation type="submission" date="2023-06" db="EMBL/GenBank/DDBJ databases">
        <title>Roseiconus lacunae JC819 isolated from Gulf of Mannar region, Tamil Nadu.</title>
        <authorList>
            <person name="Pk S."/>
            <person name="Ch S."/>
            <person name="Ch V.R."/>
        </authorList>
    </citation>
    <scope>NUCLEOTIDE SEQUENCE [LARGE SCALE GENOMIC DNA]</scope>
    <source>
        <strain evidence="8 9">JC819</strain>
    </source>
</reference>
<feature type="domain" description="Heavy metal binding" evidence="4">
    <location>
        <begin position="284"/>
        <end position="310"/>
    </location>
</feature>
<evidence type="ECO:0000259" key="7">
    <source>
        <dbReference type="Pfam" id="PF25975"/>
    </source>
</evidence>
<evidence type="ECO:0000256" key="2">
    <source>
        <dbReference type="ARBA" id="ARBA00022448"/>
    </source>
</evidence>
<evidence type="ECO:0000259" key="4">
    <source>
        <dbReference type="Pfam" id="PF19335"/>
    </source>
</evidence>
<dbReference type="PANTHER" id="PTHR30097:SF15">
    <property type="entry name" value="CATION EFFLUX SYSTEM PROTEIN CUSB"/>
    <property type="match status" value="1"/>
</dbReference>
<feature type="compositionally biased region" description="Basic and acidic residues" evidence="3">
    <location>
        <begin position="587"/>
        <end position="596"/>
    </location>
</feature>
<evidence type="ECO:0000313" key="9">
    <source>
        <dbReference type="Proteomes" id="UP001239462"/>
    </source>
</evidence>
<feature type="domain" description="CusB-like barrel-sandwich hybrid" evidence="5">
    <location>
        <begin position="58"/>
        <end position="188"/>
    </location>
</feature>
<proteinExistence type="inferred from homology"/>
<accession>A0ABT7PHE4</accession>
<evidence type="ECO:0000313" key="8">
    <source>
        <dbReference type="EMBL" id="MDM4015924.1"/>
    </source>
</evidence>
<evidence type="ECO:0000259" key="6">
    <source>
        <dbReference type="Pfam" id="PF25954"/>
    </source>
</evidence>
<dbReference type="PANTHER" id="PTHR30097">
    <property type="entry name" value="CATION EFFLUX SYSTEM PROTEIN CUSB"/>
    <property type="match status" value="1"/>
</dbReference>
<evidence type="ECO:0000256" key="1">
    <source>
        <dbReference type="ARBA" id="ARBA00009477"/>
    </source>
</evidence>
<dbReference type="InterPro" id="IPR045800">
    <property type="entry name" value="HMBD"/>
</dbReference>
<dbReference type="NCBIfam" id="TIGR01730">
    <property type="entry name" value="RND_mfp"/>
    <property type="match status" value="1"/>
</dbReference>
<organism evidence="8 9">
    <name type="scientific">Roseiconus lacunae</name>
    <dbReference type="NCBI Taxonomy" id="2605694"/>
    <lineage>
        <taxon>Bacteria</taxon>
        <taxon>Pseudomonadati</taxon>
        <taxon>Planctomycetota</taxon>
        <taxon>Planctomycetia</taxon>
        <taxon>Pirellulales</taxon>
        <taxon>Pirellulaceae</taxon>
        <taxon>Roseiconus</taxon>
    </lineage>
</organism>
<feature type="domain" description="CusB-like beta-barrel" evidence="6">
    <location>
        <begin position="192"/>
        <end position="267"/>
    </location>
</feature>
<dbReference type="InterPro" id="IPR051909">
    <property type="entry name" value="MFP_Cation_Efflux"/>
</dbReference>